<dbReference type="OrthoDB" id="88014at2"/>
<dbReference type="RefSeq" id="WP_073107731.1">
    <property type="nucleotide sequence ID" value="NZ_FQYN01000003.1"/>
</dbReference>
<gene>
    <name evidence="7" type="ORF">SAMN02745146_1701</name>
</gene>
<dbReference type="InterPro" id="IPR050833">
    <property type="entry name" value="Poly_Biosynth_Transport"/>
</dbReference>
<keyword evidence="3 6" id="KW-0812">Transmembrane</keyword>
<feature type="transmembrane region" description="Helical" evidence="6">
    <location>
        <begin position="122"/>
        <end position="138"/>
    </location>
</feature>
<evidence type="ECO:0000313" key="8">
    <source>
        <dbReference type="Proteomes" id="UP000184418"/>
    </source>
</evidence>
<feature type="transmembrane region" description="Helical" evidence="6">
    <location>
        <begin position="41"/>
        <end position="68"/>
    </location>
</feature>
<name>A0A1M6EIH0_9BACT</name>
<feature type="transmembrane region" description="Helical" evidence="6">
    <location>
        <begin position="466"/>
        <end position="488"/>
    </location>
</feature>
<evidence type="ECO:0000256" key="3">
    <source>
        <dbReference type="ARBA" id="ARBA00022692"/>
    </source>
</evidence>
<feature type="transmembrane region" description="Helical" evidence="6">
    <location>
        <begin position="249"/>
        <end position="272"/>
    </location>
</feature>
<evidence type="ECO:0000256" key="4">
    <source>
        <dbReference type="ARBA" id="ARBA00022989"/>
    </source>
</evidence>
<evidence type="ECO:0000256" key="2">
    <source>
        <dbReference type="ARBA" id="ARBA00022475"/>
    </source>
</evidence>
<dbReference type="Pfam" id="PF13440">
    <property type="entry name" value="Polysacc_synt_3"/>
    <property type="match status" value="1"/>
</dbReference>
<evidence type="ECO:0000256" key="1">
    <source>
        <dbReference type="ARBA" id="ARBA00004651"/>
    </source>
</evidence>
<protein>
    <submittedName>
        <fullName evidence="7">Membrane protein involved in the export of O-antigen and teichoic acid</fullName>
    </submittedName>
</protein>
<feature type="transmembrane region" description="Helical" evidence="6">
    <location>
        <begin position="80"/>
        <end position="102"/>
    </location>
</feature>
<feature type="transmembrane region" description="Helical" evidence="6">
    <location>
        <begin position="333"/>
        <end position="351"/>
    </location>
</feature>
<dbReference type="AlphaFoldDB" id="A0A1M6EIH0"/>
<organism evidence="7 8">
    <name type="scientific">Hymenobacter daecheongensis DSM 21074</name>
    <dbReference type="NCBI Taxonomy" id="1121955"/>
    <lineage>
        <taxon>Bacteria</taxon>
        <taxon>Pseudomonadati</taxon>
        <taxon>Bacteroidota</taxon>
        <taxon>Cytophagia</taxon>
        <taxon>Cytophagales</taxon>
        <taxon>Hymenobacteraceae</taxon>
        <taxon>Hymenobacter</taxon>
    </lineage>
</organism>
<feature type="transmembrane region" description="Helical" evidence="6">
    <location>
        <begin position="372"/>
        <end position="390"/>
    </location>
</feature>
<reference evidence="7 8" key="1">
    <citation type="submission" date="2016-11" db="EMBL/GenBank/DDBJ databases">
        <authorList>
            <person name="Jaros S."/>
            <person name="Januszkiewicz K."/>
            <person name="Wedrychowicz H."/>
        </authorList>
    </citation>
    <scope>NUCLEOTIDE SEQUENCE [LARGE SCALE GENOMIC DNA]</scope>
    <source>
        <strain evidence="7 8">DSM 21074</strain>
    </source>
</reference>
<dbReference type="PANTHER" id="PTHR30250:SF11">
    <property type="entry name" value="O-ANTIGEN TRANSPORTER-RELATED"/>
    <property type="match status" value="1"/>
</dbReference>
<accession>A0A1M6EIH0</accession>
<keyword evidence="2" id="KW-1003">Cell membrane</keyword>
<feature type="transmembrane region" description="Helical" evidence="6">
    <location>
        <begin position="307"/>
        <end position="327"/>
    </location>
</feature>
<evidence type="ECO:0000256" key="5">
    <source>
        <dbReference type="ARBA" id="ARBA00023136"/>
    </source>
</evidence>
<feature type="transmembrane region" description="Helical" evidence="6">
    <location>
        <begin position="430"/>
        <end position="454"/>
    </location>
</feature>
<feature type="transmembrane region" description="Helical" evidence="6">
    <location>
        <begin position="12"/>
        <end position="35"/>
    </location>
</feature>
<feature type="transmembrane region" description="Helical" evidence="6">
    <location>
        <begin position="182"/>
        <end position="202"/>
    </location>
</feature>
<dbReference type="Proteomes" id="UP000184418">
    <property type="component" value="Unassembled WGS sequence"/>
</dbReference>
<feature type="transmembrane region" description="Helical" evidence="6">
    <location>
        <begin position="158"/>
        <end position="176"/>
    </location>
</feature>
<keyword evidence="4 6" id="KW-1133">Transmembrane helix</keyword>
<feature type="transmembrane region" description="Helical" evidence="6">
    <location>
        <begin position="223"/>
        <end position="243"/>
    </location>
</feature>
<evidence type="ECO:0000313" key="7">
    <source>
        <dbReference type="EMBL" id="SHI85294.1"/>
    </source>
</evidence>
<dbReference type="GO" id="GO:0005886">
    <property type="term" value="C:plasma membrane"/>
    <property type="evidence" value="ECO:0007669"/>
    <property type="project" value="UniProtKB-SubCell"/>
</dbReference>
<dbReference type="STRING" id="1121955.SAMN02745146_1701"/>
<comment type="subcellular location">
    <subcellularLocation>
        <location evidence="1">Cell membrane</location>
        <topology evidence="1">Multi-pass membrane protein</topology>
    </subcellularLocation>
</comment>
<sequence length="495" mass="54349">MGIVQRQGLRNTVISYLGLALGFVNTAFVLPRLLAPEQLGLTTLLVSIATVYAQFAAFGFASVGIRFFPYFRQRETGHQGFLPLLLALPLLGFCLVTLFYGLGRPLLLAQYAPNDAALLRPYYWWGSVLALFTLLYSLQDAYLKGLYHTAFSGFLQDIVLRLLIVGLAVLYGKGYLDFREFVLGYVGLYGIILLLLTAYLSYIGELHLRPTRAALRVRPVGEIVRFGGFALLSSLSGSILGFIDSWMVGAQLSLAAAGVYGIAYNISTALTIPARSLNKIAFPLLAQYWKDQDMSKMADFYRRTTRLNTVLGCYLALGIGLNLDFIYSLIKNPLYATGTTAVLLLLAGRLFDGITGVNGLIVVTSPRYRFDLIFNLSLAGFTVLMNWLLIPRLGLTGSALATLIALVSINAARTWFVWRSYRLQPFDGRIPLILGIAAGAGGAAWLVPFVHSFLLTMLVRSVVLTVVYAGLLLLTNAVPEANALLLTLRKRLLSR</sequence>
<keyword evidence="5 6" id="KW-0472">Membrane</keyword>
<keyword evidence="8" id="KW-1185">Reference proteome</keyword>
<feature type="transmembrane region" description="Helical" evidence="6">
    <location>
        <begin position="396"/>
        <end position="418"/>
    </location>
</feature>
<dbReference type="PANTHER" id="PTHR30250">
    <property type="entry name" value="PST FAMILY PREDICTED COLANIC ACID TRANSPORTER"/>
    <property type="match status" value="1"/>
</dbReference>
<dbReference type="EMBL" id="FQYN01000003">
    <property type="protein sequence ID" value="SHI85294.1"/>
    <property type="molecule type" value="Genomic_DNA"/>
</dbReference>
<proteinExistence type="predicted"/>
<evidence type="ECO:0000256" key="6">
    <source>
        <dbReference type="SAM" id="Phobius"/>
    </source>
</evidence>